<dbReference type="InterPro" id="IPR001789">
    <property type="entry name" value="Sig_transdc_resp-reg_receiver"/>
</dbReference>
<dbReference type="InterPro" id="IPR036388">
    <property type="entry name" value="WH-like_DNA-bd_sf"/>
</dbReference>
<dbReference type="Pfam" id="PF00196">
    <property type="entry name" value="GerE"/>
    <property type="match status" value="1"/>
</dbReference>
<dbReference type="Pfam" id="PF00072">
    <property type="entry name" value="Response_reg"/>
    <property type="match status" value="1"/>
</dbReference>
<dbReference type="RefSeq" id="WP_064042554.1">
    <property type="nucleotide sequence ID" value="NZ_LUUJ01000129.1"/>
</dbReference>
<feature type="coiled-coil region" evidence="5">
    <location>
        <begin position="131"/>
        <end position="158"/>
    </location>
</feature>
<evidence type="ECO:0000313" key="8">
    <source>
        <dbReference type="EMBL" id="OAI10874.1"/>
    </source>
</evidence>
<accession>A0A177MZQ2</accession>
<dbReference type="OrthoDB" id="9796655at2"/>
<proteinExistence type="predicted"/>
<keyword evidence="4" id="KW-0597">Phosphoprotein</keyword>
<keyword evidence="2" id="KW-0238">DNA-binding</keyword>
<dbReference type="Proteomes" id="UP000077857">
    <property type="component" value="Unassembled WGS sequence"/>
</dbReference>
<evidence type="ECO:0000256" key="1">
    <source>
        <dbReference type="ARBA" id="ARBA00023015"/>
    </source>
</evidence>
<feature type="domain" description="HTH luxR-type" evidence="6">
    <location>
        <begin position="141"/>
        <end position="206"/>
    </location>
</feature>
<sequence length="215" mass="23556">MTELLDRSLPKIFVVDDDASLRKSLALVLAQEGLAVSTFNCAEDFLASDPPQTCSCAIVDMHMPGMSGLELQETLARQGITLPIIFLTGYGEFPASVKAIKSGAEDYLVKPVAREKLLLAIHSALAKSEQMLGIADRRQQARQRVQQLTQREREVMQLAINGASAKEIARSLNISYRTVEKHKSSLMRKTGSTNLLDLVKLAAETDLVSGDRSEL</sequence>
<dbReference type="GO" id="GO:0000160">
    <property type="term" value="P:phosphorelay signal transduction system"/>
    <property type="evidence" value="ECO:0007669"/>
    <property type="project" value="InterPro"/>
</dbReference>
<name>A0A177MZQ2_9GAMM</name>
<dbReference type="SMART" id="SM00448">
    <property type="entry name" value="REC"/>
    <property type="match status" value="1"/>
</dbReference>
<evidence type="ECO:0000256" key="2">
    <source>
        <dbReference type="ARBA" id="ARBA00023125"/>
    </source>
</evidence>
<dbReference type="SMART" id="SM00421">
    <property type="entry name" value="HTH_LUXR"/>
    <property type="match status" value="1"/>
</dbReference>
<dbReference type="SUPFAM" id="SSF52172">
    <property type="entry name" value="CheY-like"/>
    <property type="match status" value="1"/>
</dbReference>
<feature type="modified residue" description="4-aspartylphosphate" evidence="4">
    <location>
        <position position="60"/>
    </location>
</feature>
<evidence type="ECO:0000259" key="6">
    <source>
        <dbReference type="PROSITE" id="PS50043"/>
    </source>
</evidence>
<dbReference type="EMBL" id="LUUJ01000129">
    <property type="protein sequence ID" value="OAI10874.1"/>
    <property type="molecule type" value="Genomic_DNA"/>
</dbReference>
<evidence type="ECO:0000313" key="9">
    <source>
        <dbReference type="Proteomes" id="UP000077857"/>
    </source>
</evidence>
<dbReference type="InterPro" id="IPR011006">
    <property type="entry name" value="CheY-like_superfamily"/>
</dbReference>
<keyword evidence="3" id="KW-0804">Transcription</keyword>
<evidence type="ECO:0000259" key="7">
    <source>
        <dbReference type="PROSITE" id="PS50110"/>
    </source>
</evidence>
<dbReference type="GO" id="GO:0003677">
    <property type="term" value="F:DNA binding"/>
    <property type="evidence" value="ECO:0007669"/>
    <property type="project" value="UniProtKB-KW"/>
</dbReference>
<comment type="caution">
    <text evidence="8">The sequence shown here is derived from an EMBL/GenBank/DDBJ whole genome shotgun (WGS) entry which is preliminary data.</text>
</comment>
<feature type="domain" description="Response regulatory" evidence="7">
    <location>
        <begin position="11"/>
        <end position="125"/>
    </location>
</feature>
<dbReference type="Gene3D" id="1.10.10.10">
    <property type="entry name" value="Winged helix-like DNA-binding domain superfamily/Winged helix DNA-binding domain"/>
    <property type="match status" value="1"/>
</dbReference>
<evidence type="ECO:0000256" key="5">
    <source>
        <dbReference type="SAM" id="Coils"/>
    </source>
</evidence>
<dbReference type="PROSITE" id="PS00622">
    <property type="entry name" value="HTH_LUXR_1"/>
    <property type="match status" value="1"/>
</dbReference>
<evidence type="ECO:0000256" key="3">
    <source>
        <dbReference type="ARBA" id="ARBA00023163"/>
    </source>
</evidence>
<dbReference type="PROSITE" id="PS50110">
    <property type="entry name" value="RESPONSE_REGULATORY"/>
    <property type="match status" value="1"/>
</dbReference>
<keyword evidence="1" id="KW-0805">Transcription regulation</keyword>
<gene>
    <name evidence="8" type="ORF">A1507_21295</name>
</gene>
<dbReference type="AlphaFoldDB" id="A0A177MZQ2"/>
<reference evidence="8 9" key="1">
    <citation type="submission" date="2016-03" db="EMBL/GenBank/DDBJ databases">
        <authorList>
            <person name="Ploux O."/>
        </authorList>
    </citation>
    <scope>NUCLEOTIDE SEQUENCE [LARGE SCALE GENOMIC DNA]</scope>
    <source>
        <strain evidence="8 9">R-45378</strain>
    </source>
</reference>
<organism evidence="8 9">
    <name type="scientific">Methylomonas koyamae</name>
    <dbReference type="NCBI Taxonomy" id="702114"/>
    <lineage>
        <taxon>Bacteria</taxon>
        <taxon>Pseudomonadati</taxon>
        <taxon>Pseudomonadota</taxon>
        <taxon>Gammaproteobacteria</taxon>
        <taxon>Methylococcales</taxon>
        <taxon>Methylococcaceae</taxon>
        <taxon>Methylomonas</taxon>
    </lineage>
</organism>
<dbReference type="PROSITE" id="PS50043">
    <property type="entry name" value="HTH_LUXR_2"/>
    <property type="match status" value="1"/>
</dbReference>
<dbReference type="GO" id="GO:0006355">
    <property type="term" value="P:regulation of DNA-templated transcription"/>
    <property type="evidence" value="ECO:0007669"/>
    <property type="project" value="InterPro"/>
</dbReference>
<dbReference type="Gene3D" id="3.40.50.2300">
    <property type="match status" value="1"/>
</dbReference>
<dbReference type="SUPFAM" id="SSF46894">
    <property type="entry name" value="C-terminal effector domain of the bipartite response regulators"/>
    <property type="match status" value="1"/>
</dbReference>
<dbReference type="CDD" id="cd06170">
    <property type="entry name" value="LuxR_C_like"/>
    <property type="match status" value="1"/>
</dbReference>
<evidence type="ECO:0000256" key="4">
    <source>
        <dbReference type="PROSITE-ProRule" id="PRU00169"/>
    </source>
</evidence>
<dbReference type="InterPro" id="IPR016032">
    <property type="entry name" value="Sig_transdc_resp-reg_C-effctor"/>
</dbReference>
<dbReference type="PRINTS" id="PR00038">
    <property type="entry name" value="HTHLUXR"/>
</dbReference>
<protein>
    <recommendedName>
        <fullName evidence="10">DNA-binding response regulator</fullName>
    </recommendedName>
</protein>
<dbReference type="PANTHER" id="PTHR44688">
    <property type="entry name" value="DNA-BINDING TRANSCRIPTIONAL ACTIVATOR DEVR_DOSR"/>
    <property type="match status" value="1"/>
</dbReference>
<evidence type="ECO:0008006" key="10">
    <source>
        <dbReference type="Google" id="ProtNLM"/>
    </source>
</evidence>
<dbReference type="InterPro" id="IPR000792">
    <property type="entry name" value="Tscrpt_reg_LuxR_C"/>
</dbReference>
<keyword evidence="5" id="KW-0175">Coiled coil</keyword>
<dbReference type="PANTHER" id="PTHR44688:SF16">
    <property type="entry name" value="DNA-BINDING TRANSCRIPTIONAL ACTIVATOR DEVR_DOSR"/>
    <property type="match status" value="1"/>
</dbReference>